<organism evidence="3 4">
    <name type="scientific">Gigaspora margarita</name>
    <dbReference type="NCBI Taxonomy" id="4874"/>
    <lineage>
        <taxon>Eukaryota</taxon>
        <taxon>Fungi</taxon>
        <taxon>Fungi incertae sedis</taxon>
        <taxon>Mucoromycota</taxon>
        <taxon>Glomeromycotina</taxon>
        <taxon>Glomeromycetes</taxon>
        <taxon>Diversisporales</taxon>
        <taxon>Gigasporaceae</taxon>
        <taxon>Gigaspora</taxon>
    </lineage>
</organism>
<protein>
    <submittedName>
        <fullName evidence="3">23326_t:CDS:1</fullName>
    </submittedName>
</protein>
<dbReference type="PANTHER" id="PTHR46564">
    <property type="entry name" value="TRANSPOSASE"/>
    <property type="match status" value="1"/>
</dbReference>
<evidence type="ECO:0000313" key="3">
    <source>
        <dbReference type="EMBL" id="CAG8799683.1"/>
    </source>
</evidence>
<keyword evidence="1" id="KW-0812">Transmembrane</keyword>
<evidence type="ECO:0000256" key="1">
    <source>
        <dbReference type="SAM" id="Phobius"/>
    </source>
</evidence>
<dbReference type="InterPro" id="IPR038717">
    <property type="entry name" value="Tc1-like_DDE_dom"/>
</dbReference>
<dbReference type="Gene3D" id="3.30.420.10">
    <property type="entry name" value="Ribonuclease H-like superfamily/Ribonuclease H"/>
    <property type="match status" value="1"/>
</dbReference>
<comment type="caution">
    <text evidence="3">The sequence shown here is derived from an EMBL/GenBank/DDBJ whole genome shotgun (WGS) entry which is preliminary data.</text>
</comment>
<feature type="domain" description="Tc1-like transposase DDE" evidence="2">
    <location>
        <begin position="8"/>
        <end position="65"/>
    </location>
</feature>
<feature type="transmembrane region" description="Helical" evidence="1">
    <location>
        <begin position="73"/>
        <end position="92"/>
    </location>
</feature>
<keyword evidence="1" id="KW-1133">Transmembrane helix</keyword>
<keyword evidence="4" id="KW-1185">Reference proteome</keyword>
<dbReference type="InterPro" id="IPR036397">
    <property type="entry name" value="RNaseH_sf"/>
</dbReference>
<sequence length="95" mass="10824">MNSNLHARSVLILDNANIHHHDGLLEYLSTFGVCVEFLPPYSPDPNPIELAFSVIKNYLKRYNYFVENSSDPIFFLLVACLQITLLFANAFFNTA</sequence>
<name>A0ABN7VU15_GIGMA</name>
<keyword evidence="1" id="KW-0472">Membrane</keyword>
<dbReference type="PANTHER" id="PTHR46564:SF1">
    <property type="entry name" value="TRANSPOSASE"/>
    <property type="match status" value="1"/>
</dbReference>
<feature type="non-terminal residue" evidence="3">
    <location>
        <position position="95"/>
    </location>
</feature>
<evidence type="ECO:0000313" key="4">
    <source>
        <dbReference type="Proteomes" id="UP000789901"/>
    </source>
</evidence>
<proteinExistence type="predicted"/>
<dbReference type="Pfam" id="PF13358">
    <property type="entry name" value="DDE_3"/>
    <property type="match status" value="1"/>
</dbReference>
<dbReference type="EMBL" id="CAJVQB010022467">
    <property type="protein sequence ID" value="CAG8799683.1"/>
    <property type="molecule type" value="Genomic_DNA"/>
</dbReference>
<dbReference type="Proteomes" id="UP000789901">
    <property type="component" value="Unassembled WGS sequence"/>
</dbReference>
<accession>A0ABN7VU15</accession>
<evidence type="ECO:0000259" key="2">
    <source>
        <dbReference type="Pfam" id="PF13358"/>
    </source>
</evidence>
<reference evidence="3 4" key="1">
    <citation type="submission" date="2021-06" db="EMBL/GenBank/DDBJ databases">
        <authorList>
            <person name="Kallberg Y."/>
            <person name="Tangrot J."/>
            <person name="Rosling A."/>
        </authorList>
    </citation>
    <scope>NUCLEOTIDE SEQUENCE [LARGE SCALE GENOMIC DNA]</scope>
    <source>
        <strain evidence="3 4">120-4 pot B 10/14</strain>
    </source>
</reference>
<gene>
    <name evidence="3" type="ORF">GMARGA_LOCUS22833</name>
</gene>